<name>A0A4S8L6D4_DENBC</name>
<protein>
    <submittedName>
        <fullName evidence="2">Uncharacterized protein</fullName>
    </submittedName>
</protein>
<feature type="compositionally biased region" description="Basic and acidic residues" evidence="1">
    <location>
        <begin position="209"/>
        <end position="239"/>
    </location>
</feature>
<proteinExistence type="predicted"/>
<dbReference type="EMBL" id="ML179627">
    <property type="protein sequence ID" value="THU84030.1"/>
    <property type="molecule type" value="Genomic_DNA"/>
</dbReference>
<evidence type="ECO:0000256" key="1">
    <source>
        <dbReference type="SAM" id="MobiDB-lite"/>
    </source>
</evidence>
<reference evidence="2 3" key="1">
    <citation type="journal article" date="2019" name="Nat. Ecol. Evol.">
        <title>Megaphylogeny resolves global patterns of mushroom evolution.</title>
        <authorList>
            <person name="Varga T."/>
            <person name="Krizsan K."/>
            <person name="Foldi C."/>
            <person name="Dima B."/>
            <person name="Sanchez-Garcia M."/>
            <person name="Sanchez-Ramirez S."/>
            <person name="Szollosi G.J."/>
            <person name="Szarkandi J.G."/>
            <person name="Papp V."/>
            <person name="Albert L."/>
            <person name="Andreopoulos W."/>
            <person name="Angelini C."/>
            <person name="Antonin V."/>
            <person name="Barry K.W."/>
            <person name="Bougher N.L."/>
            <person name="Buchanan P."/>
            <person name="Buyck B."/>
            <person name="Bense V."/>
            <person name="Catcheside P."/>
            <person name="Chovatia M."/>
            <person name="Cooper J."/>
            <person name="Damon W."/>
            <person name="Desjardin D."/>
            <person name="Finy P."/>
            <person name="Geml J."/>
            <person name="Haridas S."/>
            <person name="Hughes K."/>
            <person name="Justo A."/>
            <person name="Karasinski D."/>
            <person name="Kautmanova I."/>
            <person name="Kiss B."/>
            <person name="Kocsube S."/>
            <person name="Kotiranta H."/>
            <person name="LaButti K.M."/>
            <person name="Lechner B.E."/>
            <person name="Liimatainen K."/>
            <person name="Lipzen A."/>
            <person name="Lukacs Z."/>
            <person name="Mihaltcheva S."/>
            <person name="Morgado L.N."/>
            <person name="Niskanen T."/>
            <person name="Noordeloos M.E."/>
            <person name="Ohm R.A."/>
            <person name="Ortiz-Santana B."/>
            <person name="Ovrebo C."/>
            <person name="Racz N."/>
            <person name="Riley R."/>
            <person name="Savchenko A."/>
            <person name="Shiryaev A."/>
            <person name="Soop K."/>
            <person name="Spirin V."/>
            <person name="Szebenyi C."/>
            <person name="Tomsovsky M."/>
            <person name="Tulloss R.E."/>
            <person name="Uehling J."/>
            <person name="Grigoriev I.V."/>
            <person name="Vagvolgyi C."/>
            <person name="Papp T."/>
            <person name="Martin F.M."/>
            <person name="Miettinen O."/>
            <person name="Hibbett D.S."/>
            <person name="Nagy L.G."/>
        </authorList>
    </citation>
    <scope>NUCLEOTIDE SEQUENCE [LARGE SCALE GENOMIC DNA]</scope>
    <source>
        <strain evidence="2 3">CBS 962.96</strain>
    </source>
</reference>
<organism evidence="2 3">
    <name type="scientific">Dendrothele bispora (strain CBS 962.96)</name>
    <dbReference type="NCBI Taxonomy" id="1314807"/>
    <lineage>
        <taxon>Eukaryota</taxon>
        <taxon>Fungi</taxon>
        <taxon>Dikarya</taxon>
        <taxon>Basidiomycota</taxon>
        <taxon>Agaricomycotina</taxon>
        <taxon>Agaricomycetes</taxon>
        <taxon>Agaricomycetidae</taxon>
        <taxon>Agaricales</taxon>
        <taxon>Agaricales incertae sedis</taxon>
        <taxon>Dendrothele</taxon>
    </lineage>
</organism>
<sequence length="255" mass="29165">MEYYQVLVELEQAEVVHELICELLVQVFCKYWLSEVDTLTLQILASSEKLRPIGGTPQKQGRTSRTIQLLEQKLHIPVRWKPGCDEWDKAKLMVQHQHYRKVEVLKLQVEKTYGKGSAGPLANYNDAAAALDPPTCQLDWESVMECYLLQKEEEIAKANRDLAHQIRIYRPCRGRFNEVHWKRLQETVDLAGFSGTLKPGIGKLSLKHSSKDNHPSDTKQTEHEGSGDKGDIDSNKEEADKDYEDLEGIIQISHD</sequence>
<dbReference type="Proteomes" id="UP000297245">
    <property type="component" value="Unassembled WGS sequence"/>
</dbReference>
<accession>A0A4S8L6D4</accession>
<gene>
    <name evidence="2" type="ORF">K435DRAFT_807044</name>
</gene>
<dbReference type="AlphaFoldDB" id="A0A4S8L6D4"/>
<keyword evidence="3" id="KW-1185">Reference proteome</keyword>
<feature type="region of interest" description="Disordered" evidence="1">
    <location>
        <begin position="204"/>
        <end position="255"/>
    </location>
</feature>
<evidence type="ECO:0000313" key="2">
    <source>
        <dbReference type="EMBL" id="THU84030.1"/>
    </source>
</evidence>
<evidence type="ECO:0000313" key="3">
    <source>
        <dbReference type="Proteomes" id="UP000297245"/>
    </source>
</evidence>